<organism evidence="3 4">
    <name type="scientific">Colocasia esculenta</name>
    <name type="common">Wild taro</name>
    <name type="synonym">Arum esculentum</name>
    <dbReference type="NCBI Taxonomy" id="4460"/>
    <lineage>
        <taxon>Eukaryota</taxon>
        <taxon>Viridiplantae</taxon>
        <taxon>Streptophyta</taxon>
        <taxon>Embryophyta</taxon>
        <taxon>Tracheophyta</taxon>
        <taxon>Spermatophyta</taxon>
        <taxon>Magnoliopsida</taxon>
        <taxon>Liliopsida</taxon>
        <taxon>Araceae</taxon>
        <taxon>Aroideae</taxon>
        <taxon>Colocasieae</taxon>
        <taxon>Colocasia</taxon>
    </lineage>
</organism>
<feature type="transmembrane region" description="Helical" evidence="2">
    <location>
        <begin position="659"/>
        <end position="679"/>
    </location>
</feature>
<evidence type="ECO:0000313" key="4">
    <source>
        <dbReference type="Proteomes" id="UP000652761"/>
    </source>
</evidence>
<gene>
    <name evidence="3" type="ORF">Taro_039092</name>
</gene>
<evidence type="ECO:0000256" key="1">
    <source>
        <dbReference type="SAM" id="MobiDB-lite"/>
    </source>
</evidence>
<sequence>MKAKRCLNGLRPQFITQLAPMDIQTYADMVKKTQLLEDAMETAKRMTGKSVKREQVSSTGRYQPTIGKKRPSGGVNEPADKKPKELELRREVRRRATARPGCGGCVFPFCDSLASLYRVGRRRESAAGKLEEWTWSSLSGCLVLTPDCYFGNLFLGAGCGGTVECSSMTSWSARGVVFGLTQVVVEAVVLLLLVGVPASLLVFGSVGGGTTFGGPWQGFGRSGRYSGIRAQGSNEICNGLITMAVPKKGSECGLQECVAAVDGCACFERCCWFAHAAFGFVVGLRVRVGVEVHRLAAVFWWCFLELFVVVLVRGFLPSGTVAVLNGALVVMVENGSWRFGWRSFPSCLVFVLLVATLSLYGDEMSLFSIGMSMLQSTWVLSVKVGFVSHILWALPDGGLVSAMGVWLVVLLWKCQSRLVVFPWVWKRLIVRVSFPCFPLVARGGGAGRAVGTMSRTVATFVVKVPPLVLAACPVFSLCLEVLVAVWCVASLPVVVGAVPYVCVLVRANVVVALLKLLVFRAFLLWVSGGESLRLALSRFGAGVAYSTLSGLWLLACGLWQVSCRESFLLACVVLTFGATMLHLAWFWCWWWHHVHVLEWFVLFRLEPWCVVLHVGFVDVLGYHEDDLGKIEWCQWTLFPEPWCFPCACYRLVLGRPKKLLFGLAIVVVSNYDLCLVAAWCAPHLHSVCGEVVVLTTGKSCRILNATCKGDMPAVAFTWVVCVCDTWRPSFLLRLFPSPSLLLSEEGKLPPALSGGFGVVESSASSWQSGGASWSDTKCVTFWLRQDPHYVPLLGCDDLLVAFLLLSEGGTLFVVTYWRQVGCRLLAQKATHLWSLSGCLVSVLLGGVPGSRAVSCFSFAQCSALEGLSARQVVTITWDPQPRASMSEGVASGDGRAQVTNLEQKGKMELIRCGPASPSHCLVLLWFRSHVGRSGELGQAAVVVLSLATPDSYFGNPFLGAGCGGTGVCSSPRGVPEVQGGSVCGPSTLWRSEVVVPVVRRSFSLGCLVSLVVTPGCSFPTSGRSRMLVIVLRLWSLLVAPVFRVVFGLTQFLLLWLVRDWLSLLILVREAHPLLSSGRDSLSQEFVVGWSLWQFVASCVASSVSCERERF</sequence>
<feature type="transmembrane region" description="Helical" evidence="2">
    <location>
        <begin position="1033"/>
        <end position="1057"/>
    </location>
</feature>
<dbReference type="AlphaFoldDB" id="A0A843WUN0"/>
<proteinExistence type="predicted"/>
<dbReference type="EMBL" id="NMUH01003587">
    <property type="protein sequence ID" value="MQM06270.1"/>
    <property type="molecule type" value="Genomic_DNA"/>
</dbReference>
<feature type="transmembrane region" description="Helical" evidence="2">
    <location>
        <begin position="467"/>
        <end position="491"/>
    </location>
</feature>
<reference evidence="3" key="1">
    <citation type="submission" date="2017-07" db="EMBL/GenBank/DDBJ databases">
        <title>Taro Niue Genome Assembly and Annotation.</title>
        <authorList>
            <person name="Atibalentja N."/>
            <person name="Keating K."/>
            <person name="Fields C.J."/>
        </authorList>
    </citation>
    <scope>NUCLEOTIDE SEQUENCE</scope>
    <source>
        <strain evidence="3">Niue_2</strain>
        <tissue evidence="3">Leaf</tissue>
    </source>
</reference>
<keyword evidence="2" id="KW-1133">Transmembrane helix</keyword>
<keyword evidence="2" id="KW-0812">Transmembrane</keyword>
<feature type="compositionally biased region" description="Basic and acidic residues" evidence="1">
    <location>
        <begin position="78"/>
        <end position="87"/>
    </location>
</feature>
<name>A0A843WUN0_COLES</name>
<evidence type="ECO:0000313" key="3">
    <source>
        <dbReference type="EMBL" id="MQM06270.1"/>
    </source>
</evidence>
<evidence type="ECO:0000256" key="2">
    <source>
        <dbReference type="SAM" id="Phobius"/>
    </source>
</evidence>
<keyword evidence="2" id="KW-0472">Membrane</keyword>
<protein>
    <submittedName>
        <fullName evidence="3">Uncharacterized protein</fullName>
    </submittedName>
</protein>
<keyword evidence="4" id="KW-1185">Reference proteome</keyword>
<feature type="transmembrane region" description="Helical" evidence="2">
    <location>
        <begin position="339"/>
        <end position="360"/>
    </location>
</feature>
<feature type="transmembrane region" description="Helical" evidence="2">
    <location>
        <begin position="567"/>
        <end position="590"/>
    </location>
</feature>
<feature type="transmembrane region" description="Helical" evidence="2">
    <location>
        <begin position="497"/>
        <end position="518"/>
    </location>
</feature>
<comment type="caution">
    <text evidence="3">The sequence shown here is derived from an EMBL/GenBank/DDBJ whole genome shotgun (WGS) entry which is preliminary data.</text>
</comment>
<accession>A0A843WUN0</accession>
<dbReference type="Proteomes" id="UP000652761">
    <property type="component" value="Unassembled WGS sequence"/>
</dbReference>
<feature type="transmembrane region" description="Helical" evidence="2">
    <location>
        <begin position="539"/>
        <end position="561"/>
    </location>
</feature>
<feature type="region of interest" description="Disordered" evidence="1">
    <location>
        <begin position="44"/>
        <end position="87"/>
    </location>
</feature>